<feature type="chain" id="PRO_5039583011" description="DUF4352 domain-containing protein" evidence="2">
    <location>
        <begin position="24"/>
        <end position="223"/>
    </location>
</feature>
<protein>
    <recommendedName>
        <fullName evidence="5">DUF4352 domain-containing protein</fullName>
    </recommendedName>
</protein>
<feature type="signal peptide" evidence="2">
    <location>
        <begin position="1"/>
        <end position="23"/>
    </location>
</feature>
<name>A0A075LLT5_9BACI</name>
<dbReference type="AlphaFoldDB" id="A0A075LLT5"/>
<feature type="region of interest" description="Disordered" evidence="1">
    <location>
        <begin position="26"/>
        <end position="59"/>
    </location>
</feature>
<keyword evidence="2" id="KW-0732">Signal</keyword>
<dbReference type="HOGENOM" id="CLU_1239638_0_0_9"/>
<reference evidence="3 4" key="1">
    <citation type="submission" date="2014-07" db="EMBL/GenBank/DDBJ databases">
        <title>Complete genome sequence of a moderately halophilic bacterium Terribacillus aidingensis MP602, isolated from Cryptomeria fortunei in Tianmu mountain in China.</title>
        <authorList>
            <person name="Wang Y."/>
            <person name="Lu P."/>
            <person name="Zhang L."/>
        </authorList>
    </citation>
    <scope>NUCLEOTIDE SEQUENCE [LARGE SCALE GENOMIC DNA]</scope>
    <source>
        <strain evidence="3 4">MP602</strain>
    </source>
</reference>
<dbReference type="KEGG" id="tap:GZ22_12115"/>
<dbReference type="RefSeq" id="WP_038562703.1">
    <property type="nucleotide sequence ID" value="NZ_CP008876.1"/>
</dbReference>
<dbReference type="OrthoDB" id="2138699at2"/>
<evidence type="ECO:0000313" key="3">
    <source>
        <dbReference type="EMBL" id="AIF67314.1"/>
    </source>
</evidence>
<dbReference type="EMBL" id="CP008876">
    <property type="protein sequence ID" value="AIF67314.1"/>
    <property type="molecule type" value="Genomic_DNA"/>
</dbReference>
<organism evidence="3 4">
    <name type="scientific">Terribacillus saccharophilus</name>
    <dbReference type="NCBI Taxonomy" id="361277"/>
    <lineage>
        <taxon>Bacteria</taxon>
        <taxon>Bacillati</taxon>
        <taxon>Bacillota</taxon>
        <taxon>Bacilli</taxon>
        <taxon>Bacillales</taxon>
        <taxon>Bacillaceae</taxon>
        <taxon>Terribacillus</taxon>
    </lineage>
</organism>
<accession>A0A075LLT5</accession>
<evidence type="ECO:0000256" key="2">
    <source>
        <dbReference type="SAM" id="SignalP"/>
    </source>
</evidence>
<proteinExistence type="predicted"/>
<dbReference type="GeneID" id="34220044"/>
<dbReference type="Proteomes" id="UP000027980">
    <property type="component" value="Chromosome"/>
</dbReference>
<evidence type="ECO:0000256" key="1">
    <source>
        <dbReference type="SAM" id="MobiDB-lite"/>
    </source>
</evidence>
<dbReference type="PROSITE" id="PS51257">
    <property type="entry name" value="PROKAR_LIPOPROTEIN"/>
    <property type="match status" value="1"/>
</dbReference>
<sequence length="223" mass="24569">MKLFRIPAAALLFAIVLTLSACSKDEKAAEEPKTPTAQAAVTEGNEDTDPLSADLTDTVTAENPYFPDRLTKDAVAEKEMLAEQNFDQSKTDDKLEVTLKGIQYTKLKPADSYEESFTGFKDPEKIVAATAKLEVKNDGESAVPLKEMGAFLETPTYRILNHNVLEADSGVIEPGQTSTKYVVFLMDQADFKEEDSFSLRISSITDKKEDLLAADLTFDLPEE</sequence>
<gene>
    <name evidence="3" type="ORF">GZ22_12115</name>
</gene>
<evidence type="ECO:0008006" key="5">
    <source>
        <dbReference type="Google" id="ProtNLM"/>
    </source>
</evidence>
<evidence type="ECO:0000313" key="4">
    <source>
        <dbReference type="Proteomes" id="UP000027980"/>
    </source>
</evidence>